<dbReference type="PANTHER" id="PTHR37535">
    <property type="entry name" value="FLUG DOMAIN PROTEIN"/>
    <property type="match status" value="1"/>
</dbReference>
<dbReference type="EMBL" id="JAULSN010000004">
    <property type="protein sequence ID" value="KAK3373529.1"/>
    <property type="molecule type" value="Genomic_DNA"/>
</dbReference>
<comment type="caution">
    <text evidence="3">The sequence shown here is derived from an EMBL/GenBank/DDBJ whole genome shotgun (WGS) entry which is preliminary data.</text>
</comment>
<dbReference type="PANTHER" id="PTHR37535:SF2">
    <property type="entry name" value="FINGER DOMAIN PROTEIN, PUTATIVE (AFU_ORTHOLOGUE AFUA_6G09300)-RELATED"/>
    <property type="match status" value="1"/>
</dbReference>
<evidence type="ECO:0000313" key="4">
    <source>
        <dbReference type="Proteomes" id="UP001287356"/>
    </source>
</evidence>
<dbReference type="AlphaFoldDB" id="A0AAE0N8N0"/>
<keyword evidence="2" id="KW-0812">Transmembrane</keyword>
<organism evidence="3 4">
    <name type="scientific">Lasiosphaeria ovina</name>
    <dbReference type="NCBI Taxonomy" id="92902"/>
    <lineage>
        <taxon>Eukaryota</taxon>
        <taxon>Fungi</taxon>
        <taxon>Dikarya</taxon>
        <taxon>Ascomycota</taxon>
        <taxon>Pezizomycotina</taxon>
        <taxon>Sordariomycetes</taxon>
        <taxon>Sordariomycetidae</taxon>
        <taxon>Sordariales</taxon>
        <taxon>Lasiosphaeriaceae</taxon>
        <taxon>Lasiosphaeria</taxon>
    </lineage>
</organism>
<evidence type="ECO:0000256" key="2">
    <source>
        <dbReference type="SAM" id="Phobius"/>
    </source>
</evidence>
<keyword evidence="4" id="KW-1185">Reference proteome</keyword>
<reference evidence="3" key="2">
    <citation type="submission" date="2023-06" db="EMBL/GenBank/DDBJ databases">
        <authorList>
            <consortium name="Lawrence Berkeley National Laboratory"/>
            <person name="Haridas S."/>
            <person name="Hensen N."/>
            <person name="Bonometti L."/>
            <person name="Westerberg I."/>
            <person name="Brannstrom I.O."/>
            <person name="Guillou S."/>
            <person name="Cros-Aarteil S."/>
            <person name="Calhoun S."/>
            <person name="Kuo A."/>
            <person name="Mondo S."/>
            <person name="Pangilinan J."/>
            <person name="Riley R."/>
            <person name="Labutti K."/>
            <person name="Andreopoulos B."/>
            <person name="Lipzen A."/>
            <person name="Chen C."/>
            <person name="Yanf M."/>
            <person name="Daum C."/>
            <person name="Ng V."/>
            <person name="Clum A."/>
            <person name="Steindorff A."/>
            <person name="Ohm R."/>
            <person name="Martin F."/>
            <person name="Silar P."/>
            <person name="Natvig D."/>
            <person name="Lalanne C."/>
            <person name="Gautier V."/>
            <person name="Ament-Velasquez S.L."/>
            <person name="Kruys A."/>
            <person name="Hutchinson M.I."/>
            <person name="Powell A.J."/>
            <person name="Barry K."/>
            <person name="Miller A.N."/>
            <person name="Grigoriev I.V."/>
            <person name="Debuchy R."/>
            <person name="Gladieux P."/>
            <person name="Thoren M.H."/>
            <person name="Johannesson H."/>
        </authorList>
    </citation>
    <scope>NUCLEOTIDE SEQUENCE</scope>
    <source>
        <strain evidence="3">CBS 958.72</strain>
    </source>
</reference>
<feature type="transmembrane region" description="Helical" evidence="2">
    <location>
        <begin position="202"/>
        <end position="218"/>
    </location>
</feature>
<dbReference type="Proteomes" id="UP001287356">
    <property type="component" value="Unassembled WGS sequence"/>
</dbReference>
<feature type="compositionally biased region" description="Acidic residues" evidence="1">
    <location>
        <begin position="10"/>
        <end position="34"/>
    </location>
</feature>
<feature type="region of interest" description="Disordered" evidence="1">
    <location>
        <begin position="1"/>
        <end position="34"/>
    </location>
</feature>
<reference evidence="3" key="1">
    <citation type="journal article" date="2023" name="Mol. Phylogenet. Evol.">
        <title>Genome-scale phylogeny and comparative genomics of the fungal order Sordariales.</title>
        <authorList>
            <person name="Hensen N."/>
            <person name="Bonometti L."/>
            <person name="Westerberg I."/>
            <person name="Brannstrom I.O."/>
            <person name="Guillou S."/>
            <person name="Cros-Aarteil S."/>
            <person name="Calhoun S."/>
            <person name="Haridas S."/>
            <person name="Kuo A."/>
            <person name="Mondo S."/>
            <person name="Pangilinan J."/>
            <person name="Riley R."/>
            <person name="LaButti K."/>
            <person name="Andreopoulos B."/>
            <person name="Lipzen A."/>
            <person name="Chen C."/>
            <person name="Yan M."/>
            <person name="Daum C."/>
            <person name="Ng V."/>
            <person name="Clum A."/>
            <person name="Steindorff A."/>
            <person name="Ohm R.A."/>
            <person name="Martin F."/>
            <person name="Silar P."/>
            <person name="Natvig D.O."/>
            <person name="Lalanne C."/>
            <person name="Gautier V."/>
            <person name="Ament-Velasquez S.L."/>
            <person name="Kruys A."/>
            <person name="Hutchinson M.I."/>
            <person name="Powell A.J."/>
            <person name="Barry K."/>
            <person name="Miller A.N."/>
            <person name="Grigoriev I.V."/>
            <person name="Debuchy R."/>
            <person name="Gladieux P."/>
            <person name="Hiltunen Thoren M."/>
            <person name="Johannesson H."/>
        </authorList>
    </citation>
    <scope>NUCLEOTIDE SEQUENCE</scope>
    <source>
        <strain evidence="3">CBS 958.72</strain>
    </source>
</reference>
<proteinExistence type="predicted"/>
<dbReference type="InterPro" id="IPR021842">
    <property type="entry name" value="DUF3435"/>
</dbReference>
<protein>
    <submittedName>
        <fullName evidence="3">C2H2 finger domain protein</fullName>
    </submittedName>
</protein>
<evidence type="ECO:0000256" key="1">
    <source>
        <dbReference type="SAM" id="MobiDB-lite"/>
    </source>
</evidence>
<evidence type="ECO:0000313" key="3">
    <source>
        <dbReference type="EMBL" id="KAK3373529.1"/>
    </source>
</evidence>
<gene>
    <name evidence="3" type="ORF">B0T24DRAFT_593713</name>
</gene>
<sequence length="606" mass="69314">MARRRRRTDDSDDSDDVPSSDEDEVFDVEPDDAGSETSVQLFEGNLHPREYYLKGLEEFNDAAFDGEDYSPGSTVLLVGVEELWNRYCTFLEHDPQERFEFVSLKFLYYFFDWMLSQKTGKDGRKKRGTKKTRSLGTYWKLYRLVYERATGGKLDATMNRRMHRHELSDEKRENRCMTIDNLKQQVEETLGTTKKSFRLGELRILCVLFLLLLAPTGARPTSVLLLRFGDLRVVLARAPIGGPHKILVKFTLEFTKTYLGTKDAKTVTLPETLFDPSLTLCPQIFLLGILFRHRAFRALSLTSPEQATRLNIHPGDMKGVYVFRRAIKKLVGYEISPNTRISYAMIAGWIKRIGELMGLEIPTIPYNLRYNAANAFDKTDDVSDATRNLMLNHANSNPFQKHYLGRQVAVDPYSIVRGLEPQNPWWKCSAASAASINSDPHIKQSSRRIEELRRLAKHSRKAMGKYKKAQSKFRSEKQSMKRALKQQIRDEWSDKQVVIDIEAQLSGLGFVDVPIVEASNRPRRPAQERLMDALMALVETTVEGQYQRRDAAINAVTVCCVVVEDHVVRRPQAPCQLPLAQVWLACVIYELTFLLIDVPPCRGGHV</sequence>
<keyword evidence="2" id="KW-0472">Membrane</keyword>
<accession>A0AAE0N8N0</accession>
<name>A0AAE0N8N0_9PEZI</name>
<keyword evidence="2" id="KW-1133">Transmembrane helix</keyword>
<dbReference type="Pfam" id="PF11917">
    <property type="entry name" value="DUF3435"/>
    <property type="match status" value="1"/>
</dbReference>